<evidence type="ECO:0000313" key="5">
    <source>
        <dbReference type="Proteomes" id="UP000038040"/>
    </source>
</evidence>
<evidence type="ECO:0000313" key="4">
    <source>
        <dbReference type="EMBL" id="VDN58541.1"/>
    </source>
</evidence>
<dbReference type="Proteomes" id="UP000038040">
    <property type="component" value="Unplaced"/>
</dbReference>
<keyword evidence="6" id="KW-1185">Reference proteome</keyword>
<evidence type="ECO:0000256" key="1">
    <source>
        <dbReference type="ARBA" id="ARBA00006190"/>
    </source>
</evidence>
<dbReference type="GO" id="GO:0032511">
    <property type="term" value="P:late endosome to vacuole transport via multivesicular body sorting pathway"/>
    <property type="evidence" value="ECO:0007669"/>
    <property type="project" value="TreeGrafter"/>
</dbReference>
<sequence>MEKKSYLPAIWSDDLQMAGLMAMNKARAINPYDFDRKIKFWTEVIGKSCEEEKDCTISLERLKKRFRRGDQIPGCLEDTISSMIKDGELMRLEDFKGRDQSWVQWGYSRIIGTFWGGESRQTVEYVHLPTIRKQAKNIIEFYHSDFIGEEDDMSNEIVGLNEFRARCSHLVADDRVFQLIIMELVHQGELTIGLSKVGEKVLKFRNGSIRGPIQWTESDAGLHDMRRAMSKLEREIKRLEEKAKIAEENARLCIRKGERNKAAHHLRQKKRALSEMNAKDVQYQKLLDMLYQLGQTRQNKQIIDAYKAGADAFKATLHRQGIDPNKIDETMDSIHDAMVTAEEIHEAISSGVPSNSNLDKELEAELNSILADSGSSNSLLNGLPEVPSDEPEIFENEFVSETLARRLRKLRETS</sequence>
<evidence type="ECO:0000313" key="7">
    <source>
        <dbReference type="WBParaSite" id="DME_0000463101-mRNA-1"/>
    </source>
</evidence>
<dbReference type="PANTHER" id="PTHR22761">
    <property type="entry name" value="CHARGED MULTIVESICULAR BODY PROTEIN"/>
    <property type="match status" value="1"/>
</dbReference>
<accession>A0A0N4UBN9</accession>
<reference evidence="7" key="1">
    <citation type="submission" date="2017-02" db="UniProtKB">
        <authorList>
            <consortium name="WormBaseParasite"/>
        </authorList>
    </citation>
    <scope>IDENTIFICATION</scope>
</reference>
<gene>
    <name evidence="4" type="ORF">DME_LOCUS8514</name>
</gene>
<dbReference type="OrthoDB" id="10250120at2759"/>
<dbReference type="PANTHER" id="PTHR22761:SF46">
    <property type="entry name" value="CHARGED MULTIVESICULAR BODY PROTEIN 7"/>
    <property type="match status" value="1"/>
</dbReference>
<evidence type="ECO:0000313" key="6">
    <source>
        <dbReference type="Proteomes" id="UP000274756"/>
    </source>
</evidence>
<protein>
    <submittedName>
        <fullName evidence="7">Charged multivesicular body protein 7</fullName>
    </submittedName>
</protein>
<evidence type="ECO:0000256" key="2">
    <source>
        <dbReference type="SAM" id="Coils"/>
    </source>
</evidence>
<feature type="domain" description="CHMP7 winged helix" evidence="3">
    <location>
        <begin position="131"/>
        <end position="205"/>
    </location>
</feature>
<keyword evidence="2" id="KW-0175">Coiled coil</keyword>
<comment type="similarity">
    <text evidence="1">Belongs to the SNF7 family.</text>
</comment>
<dbReference type="InterPro" id="IPR057471">
    <property type="entry name" value="CHMP7_WHD"/>
</dbReference>
<dbReference type="AlphaFoldDB" id="A0A0N4UBN9"/>
<dbReference type="GO" id="GO:0000815">
    <property type="term" value="C:ESCRT III complex"/>
    <property type="evidence" value="ECO:0007669"/>
    <property type="project" value="TreeGrafter"/>
</dbReference>
<reference evidence="4 6" key="2">
    <citation type="submission" date="2018-11" db="EMBL/GenBank/DDBJ databases">
        <authorList>
            <consortium name="Pathogen Informatics"/>
        </authorList>
    </citation>
    <scope>NUCLEOTIDE SEQUENCE [LARGE SCALE GENOMIC DNA]</scope>
</reference>
<dbReference type="Pfam" id="PF25239">
    <property type="entry name" value="WHD_CHMP7"/>
    <property type="match status" value="1"/>
</dbReference>
<dbReference type="Gene3D" id="6.10.140.1230">
    <property type="match status" value="1"/>
</dbReference>
<evidence type="ECO:0000259" key="3">
    <source>
        <dbReference type="Pfam" id="PF25239"/>
    </source>
</evidence>
<dbReference type="GO" id="GO:0005771">
    <property type="term" value="C:multivesicular body"/>
    <property type="evidence" value="ECO:0007669"/>
    <property type="project" value="TreeGrafter"/>
</dbReference>
<feature type="coiled-coil region" evidence="2">
    <location>
        <begin position="222"/>
        <end position="256"/>
    </location>
</feature>
<organism evidence="5 7">
    <name type="scientific">Dracunculus medinensis</name>
    <name type="common">Guinea worm</name>
    <dbReference type="NCBI Taxonomy" id="318479"/>
    <lineage>
        <taxon>Eukaryota</taxon>
        <taxon>Metazoa</taxon>
        <taxon>Ecdysozoa</taxon>
        <taxon>Nematoda</taxon>
        <taxon>Chromadorea</taxon>
        <taxon>Rhabditida</taxon>
        <taxon>Spirurina</taxon>
        <taxon>Dracunculoidea</taxon>
        <taxon>Dracunculidae</taxon>
        <taxon>Dracunculus</taxon>
    </lineage>
</organism>
<dbReference type="Pfam" id="PF25880">
    <property type="entry name" value="WHD_CHMP7_1st"/>
    <property type="match status" value="1"/>
</dbReference>
<dbReference type="WBParaSite" id="DME_0000463101-mRNA-1">
    <property type="protein sequence ID" value="DME_0000463101-mRNA-1"/>
    <property type="gene ID" value="DME_0000463101"/>
</dbReference>
<name>A0A0N4UBN9_DRAME</name>
<dbReference type="GO" id="GO:0006900">
    <property type="term" value="P:vesicle budding from membrane"/>
    <property type="evidence" value="ECO:0007669"/>
    <property type="project" value="TreeGrafter"/>
</dbReference>
<dbReference type="Proteomes" id="UP000274756">
    <property type="component" value="Unassembled WGS sequence"/>
</dbReference>
<dbReference type="GO" id="GO:0009898">
    <property type="term" value="C:cytoplasmic side of plasma membrane"/>
    <property type="evidence" value="ECO:0007669"/>
    <property type="project" value="TreeGrafter"/>
</dbReference>
<proteinExistence type="inferred from homology"/>
<dbReference type="STRING" id="318479.A0A0N4UBN9"/>
<dbReference type="Pfam" id="PF03357">
    <property type="entry name" value="Snf7"/>
    <property type="match status" value="1"/>
</dbReference>
<dbReference type="InterPro" id="IPR005024">
    <property type="entry name" value="Snf7_fam"/>
</dbReference>
<dbReference type="EMBL" id="UYYG01001169">
    <property type="protein sequence ID" value="VDN58541.1"/>
    <property type="molecule type" value="Genomic_DNA"/>
</dbReference>